<feature type="transmembrane region" description="Helical" evidence="1">
    <location>
        <begin position="9"/>
        <end position="30"/>
    </location>
</feature>
<evidence type="ECO:0000256" key="1">
    <source>
        <dbReference type="SAM" id="Phobius"/>
    </source>
</evidence>
<dbReference type="Proteomes" id="UP000242656">
    <property type="component" value="Unassembled WGS sequence"/>
</dbReference>
<evidence type="ECO:0000313" key="3">
    <source>
        <dbReference type="Proteomes" id="UP000242656"/>
    </source>
</evidence>
<sequence>MKKSFYKKWWFWLFSILIITSIGTIVFLNYTKETKIQTIKEPIDKKIYQQELKSQIDSLTTKYDNIVAQEWLPTWTKLNSNPGNINTAELLDKMNNIANQFNEISKKTETFKAEEKMNDPALKQKTNHFKTAFIAASNCMENAALSVTQGLNNEKPIKDSLENATQSLGLADQNIVMALSMLAELEGILGITQQ</sequence>
<name>A0A2B0MFB1_BACCE</name>
<gene>
    <name evidence="2" type="ORF">COI93_11245</name>
</gene>
<accession>A0A2B0MFB1</accession>
<reference evidence="2 3" key="1">
    <citation type="submission" date="2017-09" db="EMBL/GenBank/DDBJ databases">
        <title>Large-scale bioinformatics analysis of Bacillus genomes uncovers conserved roles of natural products in bacterial physiology.</title>
        <authorList>
            <consortium name="Agbiome Team Llc"/>
            <person name="Bleich R.M."/>
            <person name="Grubbs K.J."/>
            <person name="Santa Maria K.C."/>
            <person name="Allen S.E."/>
            <person name="Farag S."/>
            <person name="Shank E.A."/>
            <person name="Bowers A."/>
        </authorList>
    </citation>
    <scope>NUCLEOTIDE SEQUENCE [LARGE SCALE GENOMIC DNA]</scope>
    <source>
        <strain evidence="2 3">AFS083043</strain>
    </source>
</reference>
<dbReference type="AlphaFoldDB" id="A0A2B0MFB1"/>
<dbReference type="EMBL" id="NUWN01000036">
    <property type="protein sequence ID" value="PFK42872.1"/>
    <property type="molecule type" value="Genomic_DNA"/>
</dbReference>
<protein>
    <submittedName>
        <fullName evidence="2">Uncharacterized protein</fullName>
    </submittedName>
</protein>
<evidence type="ECO:0000313" key="2">
    <source>
        <dbReference type="EMBL" id="PFK42872.1"/>
    </source>
</evidence>
<keyword evidence="1" id="KW-1133">Transmembrane helix</keyword>
<dbReference type="RefSeq" id="WP_098490868.1">
    <property type="nucleotide sequence ID" value="NZ_NUWN01000036.1"/>
</dbReference>
<proteinExistence type="predicted"/>
<organism evidence="2 3">
    <name type="scientific">Bacillus cereus</name>
    <dbReference type="NCBI Taxonomy" id="1396"/>
    <lineage>
        <taxon>Bacteria</taxon>
        <taxon>Bacillati</taxon>
        <taxon>Bacillota</taxon>
        <taxon>Bacilli</taxon>
        <taxon>Bacillales</taxon>
        <taxon>Bacillaceae</taxon>
        <taxon>Bacillus</taxon>
        <taxon>Bacillus cereus group</taxon>
    </lineage>
</organism>
<keyword evidence="1" id="KW-0472">Membrane</keyword>
<comment type="caution">
    <text evidence="2">The sequence shown here is derived from an EMBL/GenBank/DDBJ whole genome shotgun (WGS) entry which is preliminary data.</text>
</comment>
<keyword evidence="1" id="KW-0812">Transmembrane</keyword>